<name>A0A0J1HE72_9GAMM</name>
<evidence type="ECO:0000259" key="1">
    <source>
        <dbReference type="Pfam" id="PF01966"/>
    </source>
</evidence>
<reference evidence="2 3" key="1">
    <citation type="submission" date="2015-05" db="EMBL/GenBank/DDBJ databases">
        <title>Photobacterium galathea sp. nov.</title>
        <authorList>
            <person name="Machado H."/>
            <person name="Gram L."/>
        </authorList>
    </citation>
    <scope>NUCLEOTIDE SEQUENCE [LARGE SCALE GENOMIC DNA]</scope>
    <source>
        <strain evidence="2 3">DSM 22954</strain>
    </source>
</reference>
<evidence type="ECO:0000313" key="2">
    <source>
        <dbReference type="EMBL" id="KLV09921.1"/>
    </source>
</evidence>
<comment type="caution">
    <text evidence="2">The sequence shown here is derived from an EMBL/GenBank/DDBJ whole genome shotgun (WGS) entry which is preliminary data.</text>
</comment>
<accession>A0A0J1HE72</accession>
<dbReference type="RefSeq" id="WP_047885010.1">
    <property type="nucleotide sequence ID" value="NZ_LDOU01000007.1"/>
</dbReference>
<dbReference type="EMBL" id="LDOU01000007">
    <property type="protein sequence ID" value="KLV09921.1"/>
    <property type="molecule type" value="Genomic_DNA"/>
</dbReference>
<dbReference type="SUPFAM" id="SSF109604">
    <property type="entry name" value="HD-domain/PDEase-like"/>
    <property type="match status" value="1"/>
</dbReference>
<dbReference type="Proteomes" id="UP000035909">
    <property type="component" value="Unassembled WGS sequence"/>
</dbReference>
<dbReference type="Gene3D" id="1.10.3210.10">
    <property type="entry name" value="Hypothetical protein af1432"/>
    <property type="match status" value="1"/>
</dbReference>
<dbReference type="OrthoDB" id="9802857at2"/>
<dbReference type="InterPro" id="IPR052567">
    <property type="entry name" value="OP_Dioxygenase"/>
</dbReference>
<proteinExistence type="predicted"/>
<sequence length="207" mass="23869">MALYDSPKAAFTDMANGTAEDWQIIAKEFGEFAAELPDRIMTHLNLLSGDFGGFPVDRLTHCLQTATFAYRDGKDEEYVVCALLHDIGDTLGSYNHADVAAVLIEPFVSEENHWMIKHHAIFQGYYFFHYLNMDRHMRDAYQDHPYFERTLEFVTKYDSPAFDPKGDTLPLTFFEPMIRKVFAKPVRSLYKPAQEKMHRATVDAVQN</sequence>
<keyword evidence="3" id="KW-1185">Reference proteome</keyword>
<organism evidence="2 3">
    <name type="scientific">Photobacterium ganghwense</name>
    <dbReference type="NCBI Taxonomy" id="320778"/>
    <lineage>
        <taxon>Bacteria</taxon>
        <taxon>Pseudomonadati</taxon>
        <taxon>Pseudomonadota</taxon>
        <taxon>Gammaproteobacteria</taxon>
        <taxon>Vibrionales</taxon>
        <taxon>Vibrionaceae</taxon>
        <taxon>Photobacterium</taxon>
    </lineage>
</organism>
<protein>
    <submittedName>
        <fullName evidence="2">Phosphohydrolase</fullName>
    </submittedName>
</protein>
<feature type="domain" description="HD" evidence="1">
    <location>
        <begin position="58"/>
        <end position="119"/>
    </location>
</feature>
<dbReference type="InterPro" id="IPR006674">
    <property type="entry name" value="HD_domain"/>
</dbReference>
<dbReference type="PANTHER" id="PTHR40202:SF1">
    <property type="entry name" value="HD DOMAIN-CONTAINING PROTEIN"/>
    <property type="match status" value="1"/>
</dbReference>
<dbReference type="Pfam" id="PF01966">
    <property type="entry name" value="HD"/>
    <property type="match status" value="1"/>
</dbReference>
<dbReference type="PANTHER" id="PTHR40202">
    <property type="match status" value="1"/>
</dbReference>
<evidence type="ECO:0000313" key="3">
    <source>
        <dbReference type="Proteomes" id="UP000035909"/>
    </source>
</evidence>
<dbReference type="STRING" id="320778.ABT57_09615"/>
<gene>
    <name evidence="2" type="ORF">ABT57_09615</name>
</gene>
<dbReference type="GO" id="GO:0016787">
    <property type="term" value="F:hydrolase activity"/>
    <property type="evidence" value="ECO:0007669"/>
    <property type="project" value="UniProtKB-KW"/>
</dbReference>
<dbReference type="PATRIC" id="fig|320778.3.peg.2098"/>
<dbReference type="AlphaFoldDB" id="A0A0J1HE72"/>
<keyword evidence="2" id="KW-0378">Hydrolase</keyword>